<feature type="region of interest" description="Disordered" evidence="1">
    <location>
        <begin position="46"/>
        <end position="82"/>
    </location>
</feature>
<dbReference type="Proteomes" id="UP000587524">
    <property type="component" value="Unassembled WGS sequence"/>
</dbReference>
<proteinExistence type="predicted"/>
<organism evidence="2 3">
    <name type="scientific">Aminobacter ciceronei</name>
    <dbReference type="NCBI Taxonomy" id="150723"/>
    <lineage>
        <taxon>Bacteria</taxon>
        <taxon>Pseudomonadati</taxon>
        <taxon>Pseudomonadota</taxon>
        <taxon>Alphaproteobacteria</taxon>
        <taxon>Hyphomicrobiales</taxon>
        <taxon>Phyllobacteriaceae</taxon>
        <taxon>Aminobacter</taxon>
    </lineage>
</organism>
<evidence type="ECO:0000313" key="3">
    <source>
        <dbReference type="Proteomes" id="UP000587524"/>
    </source>
</evidence>
<dbReference type="EMBL" id="JACJHZ010000025">
    <property type="protein sequence ID" value="MBA9022631.1"/>
    <property type="molecule type" value="Genomic_DNA"/>
</dbReference>
<name>A0ABR6CCL5_9HYPH</name>
<evidence type="ECO:0000313" key="2">
    <source>
        <dbReference type="EMBL" id="MBA9022631.1"/>
    </source>
</evidence>
<protein>
    <submittedName>
        <fullName evidence="2">Uncharacterized protein</fullName>
    </submittedName>
</protein>
<sequence length="82" mass="9285">MRVLVCGGRGWCDILAMMTVMDELNDAHGPSRRIFFPTISLEPEKTRSTLRNPWPPGTLSHFIRPERESTSTSPNSWIRSVG</sequence>
<comment type="caution">
    <text evidence="2">The sequence shown here is derived from an EMBL/GenBank/DDBJ whole genome shotgun (WGS) entry which is preliminary data.</text>
</comment>
<evidence type="ECO:0000256" key="1">
    <source>
        <dbReference type="SAM" id="MobiDB-lite"/>
    </source>
</evidence>
<accession>A0ABR6CCL5</accession>
<gene>
    <name evidence="2" type="ORF">HNQ97_004647</name>
</gene>
<keyword evidence="3" id="KW-1185">Reference proteome</keyword>
<feature type="compositionally biased region" description="Polar residues" evidence="1">
    <location>
        <begin position="70"/>
        <end position="82"/>
    </location>
</feature>
<reference evidence="2 3" key="1">
    <citation type="submission" date="2020-08" db="EMBL/GenBank/DDBJ databases">
        <title>Genomic Encyclopedia of Type Strains, Phase IV (KMG-IV): sequencing the most valuable type-strain genomes for metagenomic binning, comparative biology and taxonomic classification.</title>
        <authorList>
            <person name="Goeker M."/>
        </authorList>
    </citation>
    <scope>NUCLEOTIDE SEQUENCE [LARGE SCALE GENOMIC DNA]</scope>
    <source>
        <strain evidence="2 3">DSM 17455</strain>
    </source>
</reference>